<dbReference type="RefSeq" id="WP_133288072.1">
    <property type="nucleotide sequence ID" value="NZ_SMSJ01000006.1"/>
</dbReference>
<feature type="domain" description="Endonuclease GajA/Old nuclease/RecF-like AAA" evidence="1">
    <location>
        <begin position="1"/>
        <end position="52"/>
    </location>
</feature>
<dbReference type="GO" id="GO:0016887">
    <property type="term" value="F:ATP hydrolysis activity"/>
    <property type="evidence" value="ECO:0007669"/>
    <property type="project" value="InterPro"/>
</dbReference>
<dbReference type="Proteomes" id="UP000295096">
    <property type="component" value="Unassembled WGS sequence"/>
</dbReference>
<comment type="caution">
    <text evidence="3">The sequence shown here is derived from an EMBL/GenBank/DDBJ whole genome shotgun (WGS) entry which is preliminary data.</text>
</comment>
<evidence type="ECO:0000259" key="2">
    <source>
        <dbReference type="Pfam" id="PF13304"/>
    </source>
</evidence>
<dbReference type="EMBL" id="SMSJ01000006">
    <property type="protein sequence ID" value="TDH63310.1"/>
    <property type="molecule type" value="Genomic_DNA"/>
</dbReference>
<dbReference type="PANTHER" id="PTHR43581">
    <property type="entry name" value="ATP/GTP PHOSPHATASE"/>
    <property type="match status" value="1"/>
</dbReference>
<feature type="domain" description="ATPase AAA-type core" evidence="2">
    <location>
        <begin position="280"/>
        <end position="417"/>
    </location>
</feature>
<evidence type="ECO:0000259" key="1">
    <source>
        <dbReference type="Pfam" id="PF13175"/>
    </source>
</evidence>
<gene>
    <name evidence="3" type="ORF">E2C06_08045</name>
</gene>
<reference evidence="3 4" key="1">
    <citation type="journal article" date="2016" name="J. Microbiol.">
        <title>Dankookia rubra gen. nov., sp. nov., an alphaproteobacterium isolated from sediment of a shallow stream.</title>
        <authorList>
            <person name="Kim W.H."/>
            <person name="Kim D.H."/>
            <person name="Kang K."/>
            <person name="Ahn T.Y."/>
        </authorList>
    </citation>
    <scope>NUCLEOTIDE SEQUENCE [LARGE SCALE GENOMIC DNA]</scope>
    <source>
        <strain evidence="3 4">JCM30602</strain>
    </source>
</reference>
<name>A0A4R5QIT3_9PROT</name>
<dbReference type="Pfam" id="PF13304">
    <property type="entry name" value="AAA_21"/>
    <property type="match status" value="1"/>
</dbReference>
<dbReference type="InterPro" id="IPR051396">
    <property type="entry name" value="Bact_Antivir_Def_Nuclease"/>
</dbReference>
<dbReference type="PANTHER" id="PTHR43581:SF4">
    <property type="entry name" value="ATP_GTP PHOSPHATASE"/>
    <property type="match status" value="1"/>
</dbReference>
<keyword evidence="4" id="KW-1185">Reference proteome</keyword>
<organism evidence="3 4">
    <name type="scientific">Dankookia rubra</name>
    <dbReference type="NCBI Taxonomy" id="1442381"/>
    <lineage>
        <taxon>Bacteria</taxon>
        <taxon>Pseudomonadati</taxon>
        <taxon>Pseudomonadota</taxon>
        <taxon>Alphaproteobacteria</taxon>
        <taxon>Acetobacterales</taxon>
        <taxon>Roseomonadaceae</taxon>
        <taxon>Dankookia</taxon>
    </lineage>
</organism>
<dbReference type="InterPro" id="IPR041685">
    <property type="entry name" value="AAA_GajA/Old/RecF-like"/>
</dbReference>
<evidence type="ECO:0000313" key="4">
    <source>
        <dbReference type="Proteomes" id="UP000295096"/>
    </source>
</evidence>
<dbReference type="Gene3D" id="3.40.50.300">
    <property type="entry name" value="P-loop containing nucleotide triphosphate hydrolases"/>
    <property type="match status" value="2"/>
</dbReference>
<dbReference type="AlphaFoldDB" id="A0A4R5QIT3"/>
<dbReference type="SUPFAM" id="SSF52540">
    <property type="entry name" value="P-loop containing nucleoside triphosphate hydrolases"/>
    <property type="match status" value="1"/>
</dbReference>
<evidence type="ECO:0000313" key="3">
    <source>
        <dbReference type="EMBL" id="TDH63310.1"/>
    </source>
</evidence>
<protein>
    <submittedName>
        <fullName evidence="3">AAA family ATPase</fullName>
    </submittedName>
</protein>
<dbReference type="Pfam" id="PF13175">
    <property type="entry name" value="AAA_15"/>
    <property type="match status" value="1"/>
</dbReference>
<sequence>MRLDLFKIDGFKNLRNVEINFDEDEFATVLIGLNGAGKSNILEALVTVFRALDLGNSISFRFFLRYHCRAKWIELDNRWTDLTSPQISIVIKEGHPESPKPAEQIGTSIRLNAFRKRAPEFLPNHVFGYYSGQSDRFEKLFDKHQSLYYSKVIKPGAELELNTRDPELRRLFYCRHFYGQLALLSYFAFDNRRARQLLREHMGITGLHSALIVMKEPWWAKGRKGQKRPSPTLVKHGDPNFWFAYGVVRRLLDKLWAYATAPIRIEQSVQTDYRGNATSEEHVYLFIKDEETLGKLAGGFDDAKSFFAMLETLDISDLVREVRLWVHREGADAELPFHEISDGEKQLLTVLGLMEFTRHDESLFLLDEPDTHLNPAWKWKYLELAHQFSSDETDDPNGWRTDPTSHIVMTSHDPLTMASLQRQQVQVMSRDDFGRVSVQRPPIDPRGLGVAGILTDIFGLSTTLDPITQRKLDERNALFSLADSVRSPAQEDRMEELSRELAQIGLRRVSRDPLYDLFLKRMAHVRTADTPLQSPADLEAMNALADQVIKELSAGTQP</sequence>
<proteinExistence type="predicted"/>
<dbReference type="InterPro" id="IPR003959">
    <property type="entry name" value="ATPase_AAA_core"/>
</dbReference>
<accession>A0A4R5QIT3</accession>
<dbReference type="OrthoDB" id="9816534at2"/>
<dbReference type="GO" id="GO:0005524">
    <property type="term" value="F:ATP binding"/>
    <property type="evidence" value="ECO:0007669"/>
    <property type="project" value="InterPro"/>
</dbReference>
<dbReference type="InterPro" id="IPR027417">
    <property type="entry name" value="P-loop_NTPase"/>
</dbReference>